<name>A0A6J8BMY9_MYTCO</name>
<sequence>MFPYERLNHTLTAAVSNNQYPELSAIEKVERICAIDITKIVWLIKVPLYSEFSNDYNIPTLYFFFTIGAVVDHFTRQCWFFPVLNKVAAKVNKQRSAGRFKPEIRHLTTDELPHLKDFYQSEIGEMAIAIYHYASNKKGPYRDVFIEKPTQREQCSVVTYNNCVGKIRFFFENCTNELL</sequence>
<dbReference type="EMBL" id="CACVKT020003679">
    <property type="protein sequence ID" value="CAC5384996.1"/>
    <property type="molecule type" value="Genomic_DNA"/>
</dbReference>
<reference evidence="1 2" key="1">
    <citation type="submission" date="2020-06" db="EMBL/GenBank/DDBJ databases">
        <authorList>
            <person name="Li R."/>
            <person name="Bekaert M."/>
        </authorList>
    </citation>
    <scope>NUCLEOTIDE SEQUENCE [LARGE SCALE GENOMIC DNA]</scope>
    <source>
        <strain evidence="2">wild</strain>
    </source>
</reference>
<dbReference type="AlphaFoldDB" id="A0A6J8BMY9"/>
<evidence type="ECO:0000313" key="2">
    <source>
        <dbReference type="Proteomes" id="UP000507470"/>
    </source>
</evidence>
<proteinExistence type="predicted"/>
<evidence type="ECO:0000313" key="1">
    <source>
        <dbReference type="EMBL" id="CAC5384996.1"/>
    </source>
</evidence>
<keyword evidence="2" id="KW-1185">Reference proteome</keyword>
<protein>
    <submittedName>
        <fullName evidence="1">Uncharacterized protein</fullName>
    </submittedName>
</protein>
<dbReference type="Proteomes" id="UP000507470">
    <property type="component" value="Unassembled WGS sequence"/>
</dbReference>
<organism evidence="1 2">
    <name type="scientific">Mytilus coruscus</name>
    <name type="common">Sea mussel</name>
    <dbReference type="NCBI Taxonomy" id="42192"/>
    <lineage>
        <taxon>Eukaryota</taxon>
        <taxon>Metazoa</taxon>
        <taxon>Spiralia</taxon>
        <taxon>Lophotrochozoa</taxon>
        <taxon>Mollusca</taxon>
        <taxon>Bivalvia</taxon>
        <taxon>Autobranchia</taxon>
        <taxon>Pteriomorphia</taxon>
        <taxon>Mytilida</taxon>
        <taxon>Mytiloidea</taxon>
        <taxon>Mytilidae</taxon>
        <taxon>Mytilinae</taxon>
        <taxon>Mytilus</taxon>
    </lineage>
</organism>
<gene>
    <name evidence="1" type="ORF">MCOR_20585</name>
</gene>
<accession>A0A6J8BMY9</accession>